<evidence type="ECO:0000256" key="1">
    <source>
        <dbReference type="ARBA" id="ARBA00008791"/>
    </source>
</evidence>
<feature type="domain" description="UspA" evidence="2">
    <location>
        <begin position="151"/>
        <end position="285"/>
    </location>
</feature>
<organism evidence="3 4">
    <name type="scientific">Nitrospira tepida</name>
    <dbReference type="NCBI Taxonomy" id="2973512"/>
    <lineage>
        <taxon>Bacteria</taxon>
        <taxon>Pseudomonadati</taxon>
        <taxon>Nitrospirota</taxon>
        <taxon>Nitrospiria</taxon>
        <taxon>Nitrospirales</taxon>
        <taxon>Nitrospiraceae</taxon>
        <taxon>Nitrospira</taxon>
    </lineage>
</organism>
<dbReference type="AlphaFoldDB" id="A0AA86N3R1"/>
<reference evidence="3" key="1">
    <citation type="submission" date="2022-10" db="EMBL/GenBank/DDBJ databases">
        <authorList>
            <person name="Koch H."/>
        </authorList>
    </citation>
    <scope>NUCLEOTIDE SEQUENCE</scope>
    <source>
        <strain evidence="3">DNF</strain>
    </source>
</reference>
<protein>
    <recommendedName>
        <fullName evidence="2">UspA domain-containing protein</fullName>
    </recommendedName>
</protein>
<dbReference type="InterPro" id="IPR006016">
    <property type="entry name" value="UspA"/>
</dbReference>
<dbReference type="RefSeq" id="WP_289271329.1">
    <property type="nucleotide sequence ID" value="NZ_OX365700.1"/>
</dbReference>
<accession>A0AA86N3R1</accession>
<evidence type="ECO:0000259" key="2">
    <source>
        <dbReference type="Pfam" id="PF00582"/>
    </source>
</evidence>
<dbReference type="CDD" id="cd23659">
    <property type="entry name" value="USP_At3g01520-like"/>
    <property type="match status" value="1"/>
</dbReference>
<name>A0AA86N3R1_9BACT</name>
<dbReference type="InterPro" id="IPR006015">
    <property type="entry name" value="Universal_stress_UspA"/>
</dbReference>
<dbReference type="CDD" id="cd00293">
    <property type="entry name" value="USP-like"/>
    <property type="match status" value="1"/>
</dbReference>
<dbReference type="InterPro" id="IPR014729">
    <property type="entry name" value="Rossmann-like_a/b/a_fold"/>
</dbReference>
<dbReference type="PRINTS" id="PR01438">
    <property type="entry name" value="UNVRSLSTRESS"/>
</dbReference>
<dbReference type="Pfam" id="PF00582">
    <property type="entry name" value="Usp"/>
    <property type="match status" value="2"/>
</dbReference>
<dbReference type="PANTHER" id="PTHR46268">
    <property type="entry name" value="STRESS RESPONSE PROTEIN NHAX"/>
    <property type="match status" value="1"/>
</dbReference>
<dbReference type="SUPFAM" id="SSF52402">
    <property type="entry name" value="Adenine nucleotide alpha hydrolases-like"/>
    <property type="match status" value="2"/>
</dbReference>
<keyword evidence="4" id="KW-1185">Reference proteome</keyword>
<dbReference type="PANTHER" id="PTHR46268:SF6">
    <property type="entry name" value="UNIVERSAL STRESS PROTEIN UP12"/>
    <property type="match status" value="1"/>
</dbReference>
<sequence length="285" mass="30654">MRIVIAVDWSDQTFNAVQVAGRLFTPDELTLIHGIDMRPFESPFTPVPLAKQAHEELRQALIDAGEKLLDQTAALVPSTVKSVRRLYQFGNPADVVLETAKSAKADLIVLGSRGRGRMAEAVLGSVSHRVVQHASCSTLIVRGDPGAVTHAVLAIEGVEDAARLRGWLSTNRLARSVSWSVISVVPTPHVGDPTLAYGYAAWTEEMELYAQGQVRETATALGGIYHISSTQVLKGDPADQIAEAAKDAQLVVIGSHGRRGVERFLLGSVSHAVLHHVSCPVLVIR</sequence>
<evidence type="ECO:0000313" key="4">
    <source>
        <dbReference type="Proteomes" id="UP001179121"/>
    </source>
</evidence>
<evidence type="ECO:0000313" key="3">
    <source>
        <dbReference type="EMBL" id="CAI4033905.1"/>
    </source>
</evidence>
<dbReference type="Gene3D" id="3.40.50.620">
    <property type="entry name" value="HUPs"/>
    <property type="match status" value="2"/>
</dbReference>
<dbReference type="EMBL" id="OX365700">
    <property type="protein sequence ID" value="CAI4033905.1"/>
    <property type="molecule type" value="Genomic_DNA"/>
</dbReference>
<feature type="domain" description="UspA" evidence="2">
    <location>
        <begin position="2"/>
        <end position="142"/>
    </location>
</feature>
<gene>
    <name evidence="3" type="ORF">DNFV4_04347</name>
</gene>
<dbReference type="Proteomes" id="UP001179121">
    <property type="component" value="Chromosome"/>
</dbReference>
<dbReference type="KEGG" id="nti:DNFV4_04347"/>
<proteinExistence type="inferred from homology"/>
<comment type="similarity">
    <text evidence="1">Belongs to the universal stress protein A family.</text>
</comment>